<dbReference type="GO" id="GO:0009117">
    <property type="term" value="P:nucleotide metabolic process"/>
    <property type="evidence" value="ECO:0007669"/>
    <property type="project" value="InterPro"/>
</dbReference>
<evidence type="ECO:0000313" key="8">
    <source>
        <dbReference type="EMBL" id="SVA51790.1"/>
    </source>
</evidence>
<dbReference type="InterPro" id="IPR024052">
    <property type="entry name" value="Phosphopentomutase_DeoB_cap_sf"/>
</dbReference>
<evidence type="ECO:0000259" key="7">
    <source>
        <dbReference type="Pfam" id="PF01676"/>
    </source>
</evidence>
<gene>
    <name evidence="8" type="ORF">METZ01_LOCUS104644</name>
</gene>
<evidence type="ECO:0000256" key="1">
    <source>
        <dbReference type="ARBA" id="ARBA00001936"/>
    </source>
</evidence>
<evidence type="ECO:0000256" key="6">
    <source>
        <dbReference type="ARBA" id="ARBA00023235"/>
    </source>
</evidence>
<evidence type="ECO:0000256" key="3">
    <source>
        <dbReference type="ARBA" id="ARBA00022490"/>
    </source>
</evidence>
<comment type="similarity">
    <text evidence="2">Belongs to the phosphopentomutase family.</text>
</comment>
<dbReference type="Gene3D" id="3.40.720.10">
    <property type="entry name" value="Alkaline Phosphatase, subunit A"/>
    <property type="match status" value="1"/>
</dbReference>
<dbReference type="NCBIfam" id="NF003766">
    <property type="entry name" value="PRK05362.1"/>
    <property type="match status" value="1"/>
</dbReference>
<dbReference type="InterPro" id="IPR010045">
    <property type="entry name" value="DeoB"/>
</dbReference>
<dbReference type="PIRSF" id="PIRSF001491">
    <property type="entry name" value="Ppentomutase"/>
    <property type="match status" value="1"/>
</dbReference>
<keyword evidence="5" id="KW-0464">Manganese</keyword>
<name>A0A381WGZ0_9ZZZZ</name>
<dbReference type="Pfam" id="PF01676">
    <property type="entry name" value="Metalloenzyme"/>
    <property type="match status" value="1"/>
</dbReference>
<dbReference type="InterPro" id="IPR017850">
    <property type="entry name" value="Alkaline_phosphatase_core_sf"/>
</dbReference>
<dbReference type="PANTHER" id="PTHR21110:SF0">
    <property type="entry name" value="PHOSPHOPENTOMUTASE"/>
    <property type="match status" value="1"/>
</dbReference>
<proteinExistence type="inferred from homology"/>
<accession>A0A381WGZ0</accession>
<feature type="domain" description="Metalloenzyme" evidence="7">
    <location>
        <begin position="2"/>
        <end position="389"/>
    </location>
</feature>
<dbReference type="NCBIfam" id="TIGR01696">
    <property type="entry name" value="deoB"/>
    <property type="match status" value="1"/>
</dbReference>
<organism evidence="8">
    <name type="scientific">marine metagenome</name>
    <dbReference type="NCBI Taxonomy" id="408172"/>
    <lineage>
        <taxon>unclassified sequences</taxon>
        <taxon>metagenomes</taxon>
        <taxon>ecological metagenomes</taxon>
    </lineage>
</organism>
<protein>
    <recommendedName>
        <fullName evidence="7">Metalloenzyme domain-containing protein</fullName>
    </recommendedName>
</protein>
<evidence type="ECO:0000256" key="5">
    <source>
        <dbReference type="ARBA" id="ARBA00023211"/>
    </source>
</evidence>
<dbReference type="SUPFAM" id="SSF53649">
    <property type="entry name" value="Alkaline phosphatase-like"/>
    <property type="match status" value="1"/>
</dbReference>
<dbReference type="FunFam" id="3.30.70.1250:FF:000001">
    <property type="entry name" value="Phosphopentomutase"/>
    <property type="match status" value="1"/>
</dbReference>
<dbReference type="EMBL" id="UINC01011786">
    <property type="protein sequence ID" value="SVA51790.1"/>
    <property type="molecule type" value="Genomic_DNA"/>
</dbReference>
<evidence type="ECO:0000256" key="2">
    <source>
        <dbReference type="ARBA" id="ARBA00010373"/>
    </source>
</evidence>
<dbReference type="GO" id="GO:0000287">
    <property type="term" value="F:magnesium ion binding"/>
    <property type="evidence" value="ECO:0007669"/>
    <property type="project" value="InterPro"/>
</dbReference>
<keyword evidence="4" id="KW-0479">Metal-binding</keyword>
<dbReference type="SUPFAM" id="SSF143856">
    <property type="entry name" value="DeoB insert domain-like"/>
    <property type="match status" value="1"/>
</dbReference>
<evidence type="ECO:0000256" key="4">
    <source>
        <dbReference type="ARBA" id="ARBA00022723"/>
    </source>
</evidence>
<dbReference type="CDD" id="cd16009">
    <property type="entry name" value="PPM"/>
    <property type="match status" value="1"/>
</dbReference>
<dbReference type="PANTHER" id="PTHR21110">
    <property type="entry name" value="PHOSPHOPENTOMUTASE"/>
    <property type="match status" value="1"/>
</dbReference>
<dbReference type="AlphaFoldDB" id="A0A381WGZ0"/>
<dbReference type="HAMAP" id="MF_00740">
    <property type="entry name" value="Phosphopentomut"/>
    <property type="match status" value="1"/>
</dbReference>
<keyword evidence="6" id="KW-0413">Isomerase</keyword>
<reference evidence="8" key="1">
    <citation type="submission" date="2018-05" db="EMBL/GenBank/DDBJ databases">
        <authorList>
            <person name="Lanie J.A."/>
            <person name="Ng W.-L."/>
            <person name="Kazmierczak K.M."/>
            <person name="Andrzejewski T.M."/>
            <person name="Davidsen T.M."/>
            <person name="Wayne K.J."/>
            <person name="Tettelin H."/>
            <person name="Glass J.I."/>
            <person name="Rusch D."/>
            <person name="Podicherti R."/>
            <person name="Tsui H.-C.T."/>
            <person name="Winkler M.E."/>
        </authorList>
    </citation>
    <scope>NUCLEOTIDE SEQUENCE</scope>
</reference>
<dbReference type="Gene3D" id="3.30.70.1250">
    <property type="entry name" value="Phosphopentomutase"/>
    <property type="match status" value="1"/>
</dbReference>
<dbReference type="GO" id="GO:0008973">
    <property type="term" value="F:phosphopentomutase activity"/>
    <property type="evidence" value="ECO:0007669"/>
    <property type="project" value="InterPro"/>
</dbReference>
<dbReference type="InterPro" id="IPR006124">
    <property type="entry name" value="Metalloenzyme"/>
</dbReference>
<keyword evidence="3" id="KW-0963">Cytoplasm</keyword>
<dbReference type="GO" id="GO:0043094">
    <property type="term" value="P:metabolic compound salvage"/>
    <property type="evidence" value="ECO:0007669"/>
    <property type="project" value="InterPro"/>
</dbReference>
<sequence>MLDSLGIGASVDADRFGDDGADTFGHIAMACARGDADRPGERSGTLAIPNLSALGLVHAAANSRGQWPDGLPVVAPVGAWGYAVESSRGKDTPSGHWEMAGLPVEFDWGYFPDTVPCFPSELVDRLIAEGNLSGVLGNCHASGTAIIDELGEEHIASGAPIIYTSADSVFQIAAHEEYFGLDKLYALCKLARGLVDEWQIGRVIARPFTGSRKGAFQRTGNRRDYTTPPHAPTLLDRLVEDGGEVISVGKVADIFAGRGISKTIKAHGNQELFDATLDVLATAHDHTLIFTNFVDFDMLYGHRRDVTGYALALEAFDRRLPELQACLKTDDLVLATADHGCDPTYSGYDHTREHVPVLVSGPRYCPVELGERQGFSDMGQTLAAHFGLSPLNYGASFLKQITLESPL</sequence>
<dbReference type="GO" id="GO:0005829">
    <property type="term" value="C:cytosol"/>
    <property type="evidence" value="ECO:0007669"/>
    <property type="project" value="TreeGrafter"/>
</dbReference>
<comment type="cofactor">
    <cofactor evidence="1">
        <name>Mn(2+)</name>
        <dbReference type="ChEBI" id="CHEBI:29035"/>
    </cofactor>
</comment>